<dbReference type="Gene3D" id="3.40.50.2000">
    <property type="entry name" value="Glycogen Phosphorylase B"/>
    <property type="match status" value="1"/>
</dbReference>
<accession>A0A9W7C3G3</accession>
<keyword evidence="1" id="KW-0328">Glycosyltransferase</keyword>
<dbReference type="GO" id="GO:0016757">
    <property type="term" value="F:glycosyltransferase activity"/>
    <property type="evidence" value="ECO:0007669"/>
    <property type="project" value="UniProtKB-KW"/>
</dbReference>
<organism evidence="3 4">
    <name type="scientific">Triparma verrucosa</name>
    <dbReference type="NCBI Taxonomy" id="1606542"/>
    <lineage>
        <taxon>Eukaryota</taxon>
        <taxon>Sar</taxon>
        <taxon>Stramenopiles</taxon>
        <taxon>Ochrophyta</taxon>
        <taxon>Bolidophyceae</taxon>
        <taxon>Parmales</taxon>
        <taxon>Triparmaceae</taxon>
        <taxon>Triparma</taxon>
    </lineage>
</organism>
<evidence type="ECO:0000256" key="1">
    <source>
        <dbReference type="ARBA" id="ARBA00022676"/>
    </source>
</evidence>
<dbReference type="Pfam" id="PF00534">
    <property type="entry name" value="Glycos_transf_1"/>
    <property type="match status" value="1"/>
</dbReference>
<evidence type="ECO:0000313" key="3">
    <source>
        <dbReference type="EMBL" id="GMH98542.1"/>
    </source>
</evidence>
<comment type="caution">
    <text evidence="3">The sequence shown here is derived from an EMBL/GenBank/DDBJ whole genome shotgun (WGS) entry which is preliminary data.</text>
</comment>
<dbReference type="AlphaFoldDB" id="A0A9W7C3G3"/>
<sequence>MAKGSEVKGFVKVVFDKSFEIEERFDDVGLARTWAAGVKVGSHLVQAGADWALFDVVGGGGGEAGGGGADGEVVELDLEEGGESSCTEKPRIMFVDSFPTKGGVDGQRRIWLEQIENLGEAFEFQYALIGDLGESPFYKILTESNYEVDVKRLIGQYLKSERDADKIAEIFQGVGSFDDLEGGLRSIFSETCGAFSAVDIVVFFNHPHNTVKIDGTEMTVIDHYLVDLAKLCGASKVVMELPLAPDEVVGGLKGVDMFVAPSFYVRNDKVFEKSEVPFAVIRPGGSGGGVERKMRTEGEGEGEIVRVAMVGRLDPDKSPLMLLRAAALLKDWCLSGRVLFDIVGTGIFEAELKVVSSGLGIDACINFMGSMEMERVEDILSEADIFVNPTFFPQTWGIANLEAMAAGAAVVAFSVGGCAEYLIDGVNCKVPREHGAEALAEAIAALVNDQHERRRIGERGRNFLLERGLTMANMVAQYKVLYNMMMKDTR</sequence>
<keyword evidence="4" id="KW-1185">Reference proteome</keyword>
<name>A0A9W7C3G3_9STRA</name>
<feature type="domain" description="Glycosyl transferase family 1" evidence="2">
    <location>
        <begin position="307"/>
        <end position="462"/>
    </location>
</feature>
<evidence type="ECO:0000259" key="2">
    <source>
        <dbReference type="Pfam" id="PF00534"/>
    </source>
</evidence>
<dbReference type="SUPFAM" id="SSF53756">
    <property type="entry name" value="UDP-Glycosyltransferase/glycogen phosphorylase"/>
    <property type="match status" value="1"/>
</dbReference>
<evidence type="ECO:0000313" key="4">
    <source>
        <dbReference type="Proteomes" id="UP001165160"/>
    </source>
</evidence>
<dbReference type="InterPro" id="IPR001296">
    <property type="entry name" value="Glyco_trans_1"/>
</dbReference>
<reference evidence="4" key="1">
    <citation type="journal article" date="2023" name="Commun. Biol.">
        <title>Genome analysis of Parmales, the sister group of diatoms, reveals the evolutionary specialization of diatoms from phago-mixotrophs to photoautotrophs.</title>
        <authorList>
            <person name="Ban H."/>
            <person name="Sato S."/>
            <person name="Yoshikawa S."/>
            <person name="Yamada K."/>
            <person name="Nakamura Y."/>
            <person name="Ichinomiya M."/>
            <person name="Sato N."/>
            <person name="Blanc-Mathieu R."/>
            <person name="Endo H."/>
            <person name="Kuwata A."/>
            <person name="Ogata H."/>
        </authorList>
    </citation>
    <scope>NUCLEOTIDE SEQUENCE [LARGE SCALE GENOMIC DNA]</scope>
    <source>
        <strain evidence="4">NIES 3699</strain>
    </source>
</reference>
<dbReference type="EMBL" id="BRXX01000220">
    <property type="protein sequence ID" value="GMH98542.1"/>
    <property type="molecule type" value="Genomic_DNA"/>
</dbReference>
<keyword evidence="1" id="KW-0808">Transferase</keyword>
<proteinExistence type="predicted"/>
<dbReference type="Proteomes" id="UP001165160">
    <property type="component" value="Unassembled WGS sequence"/>
</dbReference>
<dbReference type="PANTHER" id="PTHR12526:SF630">
    <property type="entry name" value="GLYCOSYLTRANSFERASE"/>
    <property type="match status" value="1"/>
</dbReference>
<dbReference type="PANTHER" id="PTHR12526">
    <property type="entry name" value="GLYCOSYLTRANSFERASE"/>
    <property type="match status" value="1"/>
</dbReference>
<protein>
    <recommendedName>
        <fullName evidence="2">Glycosyl transferase family 1 domain-containing protein</fullName>
    </recommendedName>
</protein>
<gene>
    <name evidence="3" type="ORF">TrVE_jg5853</name>
</gene>